<reference evidence="2" key="1">
    <citation type="journal article" date="2016" name="Nat. Commun.">
        <title>The Gonium pectorale genome demonstrates co-option of cell cycle regulation during the evolution of multicellularity.</title>
        <authorList>
            <person name="Hanschen E.R."/>
            <person name="Marriage T.N."/>
            <person name="Ferris P.J."/>
            <person name="Hamaji T."/>
            <person name="Toyoda A."/>
            <person name="Fujiyama A."/>
            <person name="Neme R."/>
            <person name="Noguchi H."/>
            <person name="Minakuchi Y."/>
            <person name="Suzuki M."/>
            <person name="Kawai-Toyooka H."/>
            <person name="Smith D.R."/>
            <person name="Sparks H."/>
            <person name="Anderson J."/>
            <person name="Bakaric R."/>
            <person name="Luria V."/>
            <person name="Karger A."/>
            <person name="Kirschner M.W."/>
            <person name="Durand P.M."/>
            <person name="Michod R.E."/>
            <person name="Nozaki H."/>
            <person name="Olson B.J."/>
        </authorList>
    </citation>
    <scope>NUCLEOTIDE SEQUENCE [LARGE SCALE GENOMIC DNA]</scope>
    <source>
        <strain evidence="2">NIES-2863</strain>
    </source>
</reference>
<sequence length="106" mass="11956">MLAGPPDVEKKATLEELLSQKRRAEACKLLLEAIKLPTIKEPAELGQLLDNAYFQRNRSQLISDDVRLGRQIKKFINAGGLAGLREEYPNECVILESFDKIKSLFV</sequence>
<protein>
    <submittedName>
        <fullName evidence="1">Uncharacterized protein</fullName>
    </submittedName>
</protein>
<organism evidence="1 2">
    <name type="scientific">Gonium pectorale</name>
    <name type="common">Green alga</name>
    <dbReference type="NCBI Taxonomy" id="33097"/>
    <lineage>
        <taxon>Eukaryota</taxon>
        <taxon>Viridiplantae</taxon>
        <taxon>Chlorophyta</taxon>
        <taxon>core chlorophytes</taxon>
        <taxon>Chlorophyceae</taxon>
        <taxon>CS clade</taxon>
        <taxon>Chlamydomonadales</taxon>
        <taxon>Volvocaceae</taxon>
        <taxon>Gonium</taxon>
    </lineage>
</organism>
<evidence type="ECO:0000313" key="2">
    <source>
        <dbReference type="Proteomes" id="UP000075714"/>
    </source>
</evidence>
<evidence type="ECO:0000313" key="1">
    <source>
        <dbReference type="EMBL" id="KXZ47315.1"/>
    </source>
</evidence>
<keyword evidence="2" id="KW-1185">Reference proteome</keyword>
<gene>
    <name evidence="1" type="ORF">GPECTOR_36g4</name>
</gene>
<dbReference type="AlphaFoldDB" id="A0A150GCM4"/>
<accession>A0A150GCM4</accession>
<comment type="caution">
    <text evidence="1">The sequence shown here is derived from an EMBL/GenBank/DDBJ whole genome shotgun (WGS) entry which is preliminary data.</text>
</comment>
<name>A0A150GCM4_GONPE</name>
<proteinExistence type="predicted"/>
<dbReference type="EMBL" id="LSYV01000037">
    <property type="protein sequence ID" value="KXZ47315.1"/>
    <property type="molecule type" value="Genomic_DNA"/>
</dbReference>
<dbReference type="Proteomes" id="UP000075714">
    <property type="component" value="Unassembled WGS sequence"/>
</dbReference>